<comment type="caution">
    <text evidence="3">The sequence shown here is derived from an EMBL/GenBank/DDBJ whole genome shotgun (WGS) entry which is preliminary data.</text>
</comment>
<organism evidence="3 4">
    <name type="scientific">Lentinula raphanica</name>
    <dbReference type="NCBI Taxonomy" id="153919"/>
    <lineage>
        <taxon>Eukaryota</taxon>
        <taxon>Fungi</taxon>
        <taxon>Dikarya</taxon>
        <taxon>Basidiomycota</taxon>
        <taxon>Agaricomycotina</taxon>
        <taxon>Agaricomycetes</taxon>
        <taxon>Agaricomycetidae</taxon>
        <taxon>Agaricales</taxon>
        <taxon>Marasmiineae</taxon>
        <taxon>Omphalotaceae</taxon>
        <taxon>Lentinula</taxon>
    </lineage>
</organism>
<feature type="non-terminal residue" evidence="3">
    <location>
        <position position="101"/>
    </location>
</feature>
<evidence type="ECO:0000259" key="2">
    <source>
        <dbReference type="PROSITE" id="PS50879"/>
    </source>
</evidence>
<feature type="compositionally biased region" description="Basic and acidic residues" evidence="1">
    <location>
        <begin position="10"/>
        <end position="22"/>
    </location>
</feature>
<reference evidence="3" key="1">
    <citation type="submission" date="2022-08" db="EMBL/GenBank/DDBJ databases">
        <authorList>
            <consortium name="DOE Joint Genome Institute"/>
            <person name="Min B."/>
            <person name="Riley R."/>
            <person name="Sierra-Patev S."/>
            <person name="Naranjo-Ortiz M."/>
            <person name="Looney B."/>
            <person name="Konkel Z."/>
            <person name="Slot J.C."/>
            <person name="Sakamoto Y."/>
            <person name="Steenwyk J.L."/>
            <person name="Rokas A."/>
            <person name="Carro J."/>
            <person name="Camarero S."/>
            <person name="Ferreira P."/>
            <person name="Molpeceres G."/>
            <person name="Ruiz-Duenas F.J."/>
            <person name="Serrano A."/>
            <person name="Henrissat B."/>
            <person name="Drula E."/>
            <person name="Hughes K.W."/>
            <person name="Mata J.L."/>
            <person name="Ishikawa N.K."/>
            <person name="Vargas-Isla R."/>
            <person name="Ushijima S."/>
            <person name="Smith C.A."/>
            <person name="Ahrendt S."/>
            <person name="Andreopoulos W."/>
            <person name="He G."/>
            <person name="Labutti K."/>
            <person name="Lipzen A."/>
            <person name="Ng V."/>
            <person name="Sandor L."/>
            <person name="Barry K."/>
            <person name="Martinez A.T."/>
            <person name="Xiao Y."/>
            <person name="Gibbons J.G."/>
            <person name="Terashima K."/>
            <person name="Hibbett D.S."/>
            <person name="Grigoriev I.V."/>
        </authorList>
    </citation>
    <scope>NUCLEOTIDE SEQUENCE</scope>
    <source>
        <strain evidence="3">TFB9207</strain>
    </source>
</reference>
<name>A0AA38U759_9AGAR</name>
<feature type="domain" description="RNase H type-1" evidence="2">
    <location>
        <begin position="1"/>
        <end position="27"/>
    </location>
</feature>
<protein>
    <recommendedName>
        <fullName evidence="2">RNase H type-1 domain-containing protein</fullName>
    </recommendedName>
</protein>
<evidence type="ECO:0000313" key="4">
    <source>
        <dbReference type="Proteomes" id="UP001163846"/>
    </source>
</evidence>
<dbReference type="PROSITE" id="PS50879">
    <property type="entry name" value="RNASE_H_1"/>
    <property type="match status" value="1"/>
</dbReference>
<dbReference type="GO" id="GO:0004523">
    <property type="term" value="F:RNA-DNA hybrid ribonuclease activity"/>
    <property type="evidence" value="ECO:0007669"/>
    <property type="project" value="InterPro"/>
</dbReference>
<accession>A0AA38U759</accession>
<feature type="region of interest" description="Disordered" evidence="1">
    <location>
        <begin position="1"/>
        <end position="43"/>
    </location>
</feature>
<keyword evidence="4" id="KW-1185">Reference proteome</keyword>
<dbReference type="GO" id="GO:0003676">
    <property type="term" value="F:nucleic acid binding"/>
    <property type="evidence" value="ECO:0007669"/>
    <property type="project" value="InterPro"/>
</dbReference>
<dbReference type="AlphaFoldDB" id="A0AA38U759"/>
<dbReference type="Pfam" id="PF00075">
    <property type="entry name" value="RNase_H"/>
    <property type="match status" value="1"/>
</dbReference>
<proteinExistence type="predicted"/>
<evidence type="ECO:0000256" key="1">
    <source>
        <dbReference type="SAM" id="MobiDB-lite"/>
    </source>
</evidence>
<evidence type="ECO:0000313" key="3">
    <source>
        <dbReference type="EMBL" id="KAJ3833579.1"/>
    </source>
</evidence>
<dbReference type="InterPro" id="IPR002156">
    <property type="entry name" value="RNaseH_domain"/>
</dbReference>
<gene>
    <name evidence="3" type="ORF">F5878DRAFT_505980</name>
</gene>
<dbReference type="InterPro" id="IPR012337">
    <property type="entry name" value="RNaseH-like_sf"/>
</dbReference>
<dbReference type="Proteomes" id="UP001163846">
    <property type="component" value="Unassembled WGS sequence"/>
</dbReference>
<dbReference type="SUPFAM" id="SSF53098">
    <property type="entry name" value="Ribonuclease H-like"/>
    <property type="match status" value="1"/>
</dbReference>
<dbReference type="EMBL" id="MU806669">
    <property type="protein sequence ID" value="KAJ3833579.1"/>
    <property type="molecule type" value="Genomic_DNA"/>
</dbReference>
<sequence>VTISWIPGHKGVEGNERADQEAKQAATTRSSPKRALPAQLRSALPRSRTAAVRVFRRELENKHNEQWERSPRYQRFRDIDPSAATAASRRYWKLSRDLPRK</sequence>
<dbReference type="Gene3D" id="3.30.420.10">
    <property type="entry name" value="Ribonuclease H-like superfamily/Ribonuclease H"/>
    <property type="match status" value="1"/>
</dbReference>
<feature type="non-terminal residue" evidence="3">
    <location>
        <position position="1"/>
    </location>
</feature>
<dbReference type="InterPro" id="IPR036397">
    <property type="entry name" value="RNaseH_sf"/>
</dbReference>